<dbReference type="PRINTS" id="PR00111">
    <property type="entry name" value="ABHYDROLASE"/>
</dbReference>
<dbReference type="PRINTS" id="PR00412">
    <property type="entry name" value="EPOXHYDRLASE"/>
</dbReference>
<gene>
    <name evidence="4" type="ORF">D9758_004882</name>
</gene>
<feature type="domain" description="AB hydrolase-1" evidence="3">
    <location>
        <begin position="35"/>
        <end position="307"/>
    </location>
</feature>
<keyword evidence="1" id="KW-0378">Hydrolase</keyword>
<accession>A0A8H5G5Z8</accession>
<dbReference type="Pfam" id="PF00561">
    <property type="entry name" value="Abhydrolase_1"/>
    <property type="match status" value="1"/>
</dbReference>
<proteinExistence type="inferred from homology"/>
<dbReference type="AlphaFoldDB" id="A0A8H5G5Z8"/>
<dbReference type="InterPro" id="IPR000073">
    <property type="entry name" value="AB_hydrolase_1"/>
</dbReference>
<dbReference type="Proteomes" id="UP000559256">
    <property type="component" value="Unassembled WGS sequence"/>
</dbReference>
<dbReference type="InterPro" id="IPR029058">
    <property type="entry name" value="AB_hydrolase_fold"/>
</dbReference>
<dbReference type="InterPro" id="IPR000639">
    <property type="entry name" value="Epox_hydrolase-like"/>
</dbReference>
<evidence type="ECO:0000256" key="2">
    <source>
        <dbReference type="ARBA" id="ARBA00038334"/>
    </source>
</evidence>
<dbReference type="OrthoDB" id="284184at2759"/>
<dbReference type="Gene3D" id="3.40.50.1820">
    <property type="entry name" value="alpha/beta hydrolase"/>
    <property type="match status" value="1"/>
</dbReference>
<reference evidence="4 5" key="1">
    <citation type="journal article" date="2020" name="ISME J.">
        <title>Uncovering the hidden diversity of litter-decomposition mechanisms in mushroom-forming fungi.</title>
        <authorList>
            <person name="Floudas D."/>
            <person name="Bentzer J."/>
            <person name="Ahren D."/>
            <person name="Johansson T."/>
            <person name="Persson P."/>
            <person name="Tunlid A."/>
        </authorList>
    </citation>
    <scope>NUCLEOTIDE SEQUENCE [LARGE SCALE GENOMIC DNA]</scope>
    <source>
        <strain evidence="4 5">CBS 291.85</strain>
    </source>
</reference>
<dbReference type="EMBL" id="JAACJM010000047">
    <property type="protein sequence ID" value="KAF5358998.1"/>
    <property type="molecule type" value="Genomic_DNA"/>
</dbReference>
<comment type="caution">
    <text evidence="4">The sequence shown here is derived from an EMBL/GenBank/DDBJ whole genome shotgun (WGS) entry which is preliminary data.</text>
</comment>
<evidence type="ECO:0000313" key="5">
    <source>
        <dbReference type="Proteomes" id="UP000559256"/>
    </source>
</evidence>
<protein>
    <recommendedName>
        <fullName evidence="3">AB hydrolase-1 domain-containing protein</fullName>
    </recommendedName>
</protein>
<name>A0A8H5G5Z8_9AGAR</name>
<evidence type="ECO:0000313" key="4">
    <source>
        <dbReference type="EMBL" id="KAF5358998.1"/>
    </source>
</evidence>
<dbReference type="GO" id="GO:0016787">
    <property type="term" value="F:hydrolase activity"/>
    <property type="evidence" value="ECO:0007669"/>
    <property type="project" value="UniProtKB-KW"/>
</dbReference>
<keyword evidence="5" id="KW-1185">Reference proteome</keyword>
<dbReference type="SUPFAM" id="SSF53474">
    <property type="entry name" value="alpha/beta-Hydrolases"/>
    <property type="match status" value="1"/>
</dbReference>
<sequence>MDPSSFHHRKSKLSTGRTYHFVDQLPKKYNPRRNPTILCIHGFPDCWYGYRYQIRPWTHKGFRVVVPDMLGYGDTDRPEHPSEYSTKKLCADLAALLDHLGVQRAIVIGHDWGAFTAGRFALWHPDRLLALAILSVPYTPPTVEYMSIQRVAKIAPNLAYQAYFDSERSSQDIDSNLTPFLRLIFRKSNGADININDVIKGPENLAKLKVSDTDLILKPKDFKYYHKVLSKGMKQPLNYYRTSLYRFEEEKAASLPSHLREDLPVLFIWGTKDTTCTASVISKSHKFVSRLQVVALEDFGHWILIEDKARDQVTKTTLEWLEGLMVKPPKAML</sequence>
<dbReference type="PANTHER" id="PTHR43329">
    <property type="entry name" value="EPOXIDE HYDROLASE"/>
    <property type="match status" value="1"/>
</dbReference>
<comment type="similarity">
    <text evidence="2">Belongs to the AB hydrolase superfamily. Epoxide hydrolase family.</text>
</comment>
<organism evidence="4 5">
    <name type="scientific">Tetrapyrgos nigripes</name>
    <dbReference type="NCBI Taxonomy" id="182062"/>
    <lineage>
        <taxon>Eukaryota</taxon>
        <taxon>Fungi</taxon>
        <taxon>Dikarya</taxon>
        <taxon>Basidiomycota</taxon>
        <taxon>Agaricomycotina</taxon>
        <taxon>Agaricomycetes</taxon>
        <taxon>Agaricomycetidae</taxon>
        <taxon>Agaricales</taxon>
        <taxon>Marasmiineae</taxon>
        <taxon>Marasmiaceae</taxon>
        <taxon>Tetrapyrgos</taxon>
    </lineage>
</organism>
<evidence type="ECO:0000259" key="3">
    <source>
        <dbReference type="Pfam" id="PF00561"/>
    </source>
</evidence>
<evidence type="ECO:0000256" key="1">
    <source>
        <dbReference type="ARBA" id="ARBA00022801"/>
    </source>
</evidence>